<accession>A0A2L0D531</accession>
<dbReference type="EMBL" id="CP025536">
    <property type="protein sequence ID" value="AUW96709.1"/>
    <property type="molecule type" value="Genomic_DNA"/>
</dbReference>
<dbReference type="KEGG" id="splr:C0J00_06085"/>
<proteinExistence type="predicted"/>
<dbReference type="RefSeq" id="WP_104968036.1">
    <property type="nucleotide sequence ID" value="NZ_CP025536.1"/>
</dbReference>
<dbReference type="AlphaFoldDB" id="A0A2L0D531"/>
<name>A0A2L0D531_9STRE</name>
<dbReference type="GeneID" id="98393479"/>
<dbReference type="GO" id="GO:0016747">
    <property type="term" value="F:acyltransferase activity, transferring groups other than amino-acyl groups"/>
    <property type="evidence" value="ECO:0007669"/>
    <property type="project" value="InterPro"/>
</dbReference>
<evidence type="ECO:0000313" key="4">
    <source>
        <dbReference type="EMBL" id="AUW96709.1"/>
    </source>
</evidence>
<dbReference type="PROSITE" id="PS51186">
    <property type="entry name" value="GNAT"/>
    <property type="match status" value="2"/>
</dbReference>
<reference evidence="4 5" key="1">
    <citation type="submission" date="2017-12" db="EMBL/GenBank/DDBJ databases">
        <authorList>
            <person name="Hurst M.R.H."/>
        </authorList>
    </citation>
    <scope>NUCLEOTIDE SEQUENCE [LARGE SCALE GENOMIC DNA]</scope>
    <source>
        <strain evidence="4 5">TH11417</strain>
    </source>
</reference>
<keyword evidence="2" id="KW-0012">Acyltransferase</keyword>
<dbReference type="PANTHER" id="PTHR43420">
    <property type="entry name" value="ACETYLTRANSFERASE"/>
    <property type="match status" value="1"/>
</dbReference>
<evidence type="ECO:0000259" key="3">
    <source>
        <dbReference type="PROSITE" id="PS51186"/>
    </source>
</evidence>
<dbReference type="SUPFAM" id="SSF55729">
    <property type="entry name" value="Acyl-CoA N-acyltransferases (Nat)"/>
    <property type="match status" value="1"/>
</dbReference>
<reference evidence="4 5" key="2">
    <citation type="submission" date="2018-02" db="EMBL/GenBank/DDBJ databases">
        <title>Whole genome sequencing analysis of Streptococcus pluranimalium isolated from cattle infected mastitis in China.</title>
        <authorList>
            <person name="Zhang J.-R."/>
            <person name="Hu G.-Z."/>
        </authorList>
    </citation>
    <scope>NUCLEOTIDE SEQUENCE [LARGE SCALE GENOMIC DNA]</scope>
    <source>
        <strain evidence="4 5">TH11417</strain>
    </source>
</reference>
<sequence>MKITITNRLTRTEENQVRQLIASIRKHDHLTREPFLTNILNVDQDMPAFFLAYDLDELRGFLTVYADTLDEPELMIWVAPTYRRQGIAKRLFRSYQEATEPYHLGKPSFSIERHFLRANPDLANAWHLKETDDSELWMTRGRQLIELPDKKELRILLADDKHIDATAMFQSHVFDEPIEVTRTYAKEAIEDPNSLLYVVLIEDFVVASCTVDLSSGDQVLYGLAVKKDYQNQGIGRYLTSFIINDRIAKDHKSFQIAVESDNLIAKNLYEKLGFVSQSEVTYLV</sequence>
<feature type="domain" description="N-acetyltransferase" evidence="3">
    <location>
        <begin position="153"/>
        <end position="284"/>
    </location>
</feature>
<evidence type="ECO:0000256" key="1">
    <source>
        <dbReference type="ARBA" id="ARBA00022679"/>
    </source>
</evidence>
<organism evidence="4 5">
    <name type="scientific">Streptococcus pluranimalium</name>
    <dbReference type="NCBI Taxonomy" id="82348"/>
    <lineage>
        <taxon>Bacteria</taxon>
        <taxon>Bacillati</taxon>
        <taxon>Bacillota</taxon>
        <taxon>Bacilli</taxon>
        <taxon>Lactobacillales</taxon>
        <taxon>Streptococcaceae</taxon>
        <taxon>Streptococcus</taxon>
    </lineage>
</organism>
<feature type="domain" description="N-acetyltransferase" evidence="3">
    <location>
        <begin position="4"/>
        <end position="158"/>
    </location>
</feature>
<evidence type="ECO:0000313" key="5">
    <source>
        <dbReference type="Proteomes" id="UP000238956"/>
    </source>
</evidence>
<protein>
    <submittedName>
        <fullName evidence="4">GNAT family N-acetyltransferase</fullName>
    </submittedName>
</protein>
<dbReference type="Proteomes" id="UP000238956">
    <property type="component" value="Chromosome"/>
</dbReference>
<gene>
    <name evidence="4" type="ORF">C0J00_06085</name>
</gene>
<evidence type="ECO:0000256" key="2">
    <source>
        <dbReference type="ARBA" id="ARBA00023315"/>
    </source>
</evidence>
<dbReference type="OrthoDB" id="7163760at2"/>
<dbReference type="PANTHER" id="PTHR43420:SF44">
    <property type="entry name" value="ACETYLTRANSFERASE YPEA"/>
    <property type="match status" value="1"/>
</dbReference>
<keyword evidence="5" id="KW-1185">Reference proteome</keyword>
<dbReference type="InterPro" id="IPR016181">
    <property type="entry name" value="Acyl_CoA_acyltransferase"/>
</dbReference>
<keyword evidence="1 4" id="KW-0808">Transferase</keyword>
<dbReference type="InterPro" id="IPR050680">
    <property type="entry name" value="YpeA/RimI_acetyltransf"/>
</dbReference>
<dbReference type="Pfam" id="PF13508">
    <property type="entry name" value="Acetyltransf_7"/>
    <property type="match status" value="2"/>
</dbReference>
<dbReference type="InterPro" id="IPR000182">
    <property type="entry name" value="GNAT_dom"/>
</dbReference>
<dbReference type="CDD" id="cd04301">
    <property type="entry name" value="NAT_SF"/>
    <property type="match status" value="2"/>
</dbReference>
<dbReference type="Gene3D" id="3.40.630.30">
    <property type="match status" value="2"/>
</dbReference>